<evidence type="ECO:0008006" key="3">
    <source>
        <dbReference type="Google" id="ProtNLM"/>
    </source>
</evidence>
<dbReference type="EMBL" id="JAZKLI010000001">
    <property type="protein sequence ID" value="MEE9685503.1"/>
    <property type="molecule type" value="Genomic_DNA"/>
</dbReference>
<comment type="caution">
    <text evidence="1">The sequence shown here is derived from an EMBL/GenBank/DDBJ whole genome shotgun (WGS) entry which is preliminary data.</text>
</comment>
<evidence type="ECO:0000313" key="2">
    <source>
        <dbReference type="Proteomes" id="UP001335910"/>
    </source>
</evidence>
<sequence>MERTYKIPMNVCKSWSCPNLGIPNAADYIYPVYRLGYATLECQKCGSLPPLFNEKECDDWFSLFMHEKLGATGQGCPRCYTTTIIRYGHTRAGSPRFQCRACQYVFTPLQINSRHRSNIDWLLSQLERGLYAGEITEHRILSLAVNWCERHLYGPAPSVTHIATSTLVIPFQGNVANQCLYAVISTDVHSGKVVQVTTNYCDWKAGASLLYHEISPPFSHALLPRDVEYVHEREVHFMKRCQFDEIQYGSAKLKRNDRGSIIRPAVAIHSHFQRLKRRFPDVIHHYLAHECVLRGGAITAWSAHVGIGKTDLWYIAESATGTVSADKPFRLTDTRRIGWWENVWERWENGEHSKMIGLLTGQRRTEDPVLPSLGSCTAFVTWLKKHPWSLRSDSYGPRVVSQHLVALGYIYNQQLGRMGRVTGTLST</sequence>
<protein>
    <recommendedName>
        <fullName evidence="3">Cytoplasmic protein</fullName>
    </recommendedName>
</protein>
<dbReference type="RefSeq" id="WP_331390434.1">
    <property type="nucleotide sequence ID" value="NZ_JAZKLB010000001.1"/>
</dbReference>
<gene>
    <name evidence="1" type="ORF">V4839_18765</name>
</gene>
<name>A0ABU7UGD2_LELAM</name>
<accession>A0ABU7UGD2</accession>
<proteinExistence type="predicted"/>
<keyword evidence="2" id="KW-1185">Reference proteome</keyword>
<reference evidence="1 2" key="1">
    <citation type="submission" date="2023-10" db="EMBL/GenBank/DDBJ databases">
        <title>Wastewater isolates of ESBL- and carbapenemase-producing Gram-negative bacteria from New Zealand.</title>
        <authorList>
            <person name="Straub C."/>
            <person name="Weaver L."/>
            <person name="Cornelius A."/>
            <person name="Mcgill E."/>
            <person name="Dyet K."/>
            <person name="White L."/>
            <person name="Pattis I."/>
        </authorList>
    </citation>
    <scope>NUCLEOTIDE SEQUENCE [LARGE SCALE GENOMIC DNA]</scope>
    <source>
        <strain evidence="1 2">ESBL35</strain>
    </source>
</reference>
<organism evidence="1 2">
    <name type="scientific">Lelliottia amnigena</name>
    <name type="common">Enterobacter amnigenus</name>
    <dbReference type="NCBI Taxonomy" id="61646"/>
    <lineage>
        <taxon>Bacteria</taxon>
        <taxon>Pseudomonadati</taxon>
        <taxon>Pseudomonadota</taxon>
        <taxon>Gammaproteobacteria</taxon>
        <taxon>Enterobacterales</taxon>
        <taxon>Enterobacteriaceae</taxon>
        <taxon>Lelliottia</taxon>
    </lineage>
</organism>
<dbReference type="Proteomes" id="UP001335910">
    <property type="component" value="Unassembled WGS sequence"/>
</dbReference>
<evidence type="ECO:0000313" key="1">
    <source>
        <dbReference type="EMBL" id="MEE9685503.1"/>
    </source>
</evidence>